<proteinExistence type="predicted"/>
<dbReference type="EMBL" id="BPLR01006808">
    <property type="protein sequence ID" value="GIY12571.1"/>
    <property type="molecule type" value="Genomic_DNA"/>
</dbReference>
<name>A0AAV4QUM9_CAEEX</name>
<accession>A0AAV4QUM9</accession>
<comment type="caution">
    <text evidence="1">The sequence shown here is derived from an EMBL/GenBank/DDBJ whole genome shotgun (WGS) entry which is preliminary data.</text>
</comment>
<dbReference type="Proteomes" id="UP001054945">
    <property type="component" value="Unassembled WGS sequence"/>
</dbReference>
<dbReference type="AlphaFoldDB" id="A0AAV4QUM9"/>
<organism evidence="1 2">
    <name type="scientific">Caerostris extrusa</name>
    <name type="common">Bark spider</name>
    <name type="synonym">Caerostris bankana</name>
    <dbReference type="NCBI Taxonomy" id="172846"/>
    <lineage>
        <taxon>Eukaryota</taxon>
        <taxon>Metazoa</taxon>
        <taxon>Ecdysozoa</taxon>
        <taxon>Arthropoda</taxon>
        <taxon>Chelicerata</taxon>
        <taxon>Arachnida</taxon>
        <taxon>Araneae</taxon>
        <taxon>Araneomorphae</taxon>
        <taxon>Entelegynae</taxon>
        <taxon>Araneoidea</taxon>
        <taxon>Araneidae</taxon>
        <taxon>Caerostris</taxon>
    </lineage>
</organism>
<sequence length="78" mass="8700">MKSLSFSSKRDFPIDSFLGTGILMSKHKATSTQVNGAVNLLERLEPIHPIPTTTRSRWLECDVFCSPTNKETSPPVDH</sequence>
<evidence type="ECO:0000313" key="2">
    <source>
        <dbReference type="Proteomes" id="UP001054945"/>
    </source>
</evidence>
<protein>
    <submittedName>
        <fullName evidence="1">Uncharacterized protein</fullName>
    </submittedName>
</protein>
<keyword evidence="2" id="KW-1185">Reference proteome</keyword>
<evidence type="ECO:0000313" key="1">
    <source>
        <dbReference type="EMBL" id="GIY12571.1"/>
    </source>
</evidence>
<reference evidence="1 2" key="1">
    <citation type="submission" date="2021-06" db="EMBL/GenBank/DDBJ databases">
        <title>Caerostris extrusa draft genome.</title>
        <authorList>
            <person name="Kono N."/>
            <person name="Arakawa K."/>
        </authorList>
    </citation>
    <scope>NUCLEOTIDE SEQUENCE [LARGE SCALE GENOMIC DNA]</scope>
</reference>
<gene>
    <name evidence="1" type="ORF">CEXT_93091</name>
</gene>